<dbReference type="RefSeq" id="WP_120460604.1">
    <property type="nucleotide sequence ID" value="NZ_BMIW01000006.1"/>
</dbReference>
<protein>
    <recommendedName>
        <fullName evidence="1">bis(5'-nucleosyl)-tetraphosphatase (symmetrical)</fullName>
        <ecNumber evidence="1">3.6.1.41</ecNumber>
    </recommendedName>
</protein>
<comment type="caution">
    <text evidence="8">The sequence shown here is derived from an EMBL/GenBank/DDBJ whole genome shotgun (WGS) entry which is preliminary data.</text>
</comment>
<sequence>MQHSIFRLLTDHILFTGDLQQDIQSFLTANQCEDIAKHCMEVGNEAKRIALMFGADPGSAEIAGWLHDISAVYPNHERIEVAKQLQIEIYPEEEIFPMIIHQRLSKVMASEIFKIDDQEILDAIGCHTTLRSDATLLDQVLFVADKISWDQNGTPPYLEKLNCNLEVSLTHGAFAYVHFLWTQRENLKVIHPWLREAYEDLKGKVQLV</sequence>
<gene>
    <name evidence="8" type="ORF">GCM10010913_12780</name>
</gene>
<dbReference type="InterPro" id="IPR006674">
    <property type="entry name" value="HD_domain"/>
</dbReference>
<keyword evidence="9" id="KW-1185">Reference proteome</keyword>
<evidence type="ECO:0000256" key="3">
    <source>
        <dbReference type="ARBA" id="ARBA00022741"/>
    </source>
</evidence>
<evidence type="ECO:0000313" key="9">
    <source>
        <dbReference type="Proteomes" id="UP000608420"/>
    </source>
</evidence>
<accession>A0ABQ1VSJ8</accession>
<dbReference type="SUPFAM" id="SSF109604">
    <property type="entry name" value="HD-domain/PDEase-like"/>
    <property type="match status" value="1"/>
</dbReference>
<dbReference type="EMBL" id="BMIW01000006">
    <property type="protein sequence ID" value="GGF92684.1"/>
    <property type="molecule type" value="Genomic_DNA"/>
</dbReference>
<reference evidence="9" key="1">
    <citation type="journal article" date="2019" name="Int. J. Syst. Evol. Microbiol.">
        <title>The Global Catalogue of Microorganisms (GCM) 10K type strain sequencing project: providing services to taxonomists for standard genome sequencing and annotation.</title>
        <authorList>
            <consortium name="The Broad Institute Genomics Platform"/>
            <consortium name="The Broad Institute Genome Sequencing Center for Infectious Disease"/>
            <person name="Wu L."/>
            <person name="Ma J."/>
        </authorList>
    </citation>
    <scope>NUCLEOTIDE SEQUENCE [LARGE SCALE GENOMIC DNA]</scope>
    <source>
        <strain evidence="9">CGMCC 1.15420</strain>
    </source>
</reference>
<dbReference type="PROSITE" id="PS51831">
    <property type="entry name" value="HD"/>
    <property type="match status" value="1"/>
</dbReference>
<organism evidence="8 9">
    <name type="scientific">Paenibacillus aceti</name>
    <dbReference type="NCBI Taxonomy" id="1820010"/>
    <lineage>
        <taxon>Bacteria</taxon>
        <taxon>Bacillati</taxon>
        <taxon>Bacillota</taxon>
        <taxon>Bacilli</taxon>
        <taxon>Bacillales</taxon>
        <taxon>Paenibacillaceae</taxon>
        <taxon>Paenibacillus</taxon>
    </lineage>
</organism>
<dbReference type="Gene3D" id="1.10.3210.10">
    <property type="entry name" value="Hypothetical protein af1432"/>
    <property type="match status" value="1"/>
</dbReference>
<proteinExistence type="predicted"/>
<comment type="catalytic activity">
    <reaction evidence="6">
        <text>P(1),P(4)-bis(5'-adenosyl) tetraphosphate + H2O = 2 ADP + 2 H(+)</text>
        <dbReference type="Rhea" id="RHEA:24252"/>
        <dbReference type="ChEBI" id="CHEBI:15377"/>
        <dbReference type="ChEBI" id="CHEBI:15378"/>
        <dbReference type="ChEBI" id="CHEBI:58141"/>
        <dbReference type="ChEBI" id="CHEBI:456216"/>
        <dbReference type="EC" id="3.6.1.41"/>
    </reaction>
</comment>
<feature type="domain" description="HD" evidence="7">
    <location>
        <begin position="35"/>
        <end position="150"/>
    </location>
</feature>
<name>A0ABQ1VSJ8_9BACL</name>
<keyword evidence="3" id="KW-0547">Nucleotide-binding</keyword>
<dbReference type="Pfam" id="PF01966">
    <property type="entry name" value="HD"/>
    <property type="match status" value="1"/>
</dbReference>
<dbReference type="InterPro" id="IPR005249">
    <property type="entry name" value="YqeK"/>
</dbReference>
<dbReference type="PANTHER" id="PTHR35795:SF1">
    <property type="entry name" value="BIS(5'-NUCLEOSYL)-TETRAPHOSPHATASE, SYMMETRICAL"/>
    <property type="match status" value="1"/>
</dbReference>
<dbReference type="PANTHER" id="PTHR35795">
    <property type="entry name" value="SLR1885 PROTEIN"/>
    <property type="match status" value="1"/>
</dbReference>
<keyword evidence="4" id="KW-0378">Hydrolase</keyword>
<evidence type="ECO:0000256" key="2">
    <source>
        <dbReference type="ARBA" id="ARBA00022723"/>
    </source>
</evidence>
<keyword evidence="2" id="KW-0479">Metal-binding</keyword>
<evidence type="ECO:0000313" key="8">
    <source>
        <dbReference type="EMBL" id="GGF92684.1"/>
    </source>
</evidence>
<dbReference type="EC" id="3.6.1.41" evidence="1"/>
<evidence type="ECO:0000256" key="6">
    <source>
        <dbReference type="ARBA" id="ARBA00049417"/>
    </source>
</evidence>
<dbReference type="InterPro" id="IPR051094">
    <property type="entry name" value="Diverse_Catalytic_Enzymes"/>
</dbReference>
<keyword evidence="5" id="KW-0408">Iron</keyword>
<dbReference type="CDD" id="cd00077">
    <property type="entry name" value="HDc"/>
    <property type="match status" value="1"/>
</dbReference>
<evidence type="ECO:0000259" key="7">
    <source>
        <dbReference type="PROSITE" id="PS51831"/>
    </source>
</evidence>
<evidence type="ECO:0000256" key="5">
    <source>
        <dbReference type="ARBA" id="ARBA00023004"/>
    </source>
</evidence>
<dbReference type="Proteomes" id="UP000608420">
    <property type="component" value="Unassembled WGS sequence"/>
</dbReference>
<evidence type="ECO:0000256" key="1">
    <source>
        <dbReference type="ARBA" id="ARBA00012506"/>
    </source>
</evidence>
<dbReference type="InterPro" id="IPR003607">
    <property type="entry name" value="HD/PDEase_dom"/>
</dbReference>
<evidence type="ECO:0000256" key="4">
    <source>
        <dbReference type="ARBA" id="ARBA00022801"/>
    </source>
</evidence>
<dbReference type="NCBIfam" id="TIGR00488">
    <property type="entry name" value="bis(5'-nucleosyl)-tetraphosphatase (symmetrical) YqeK"/>
    <property type="match status" value="1"/>
</dbReference>